<evidence type="ECO:0000256" key="1">
    <source>
        <dbReference type="SAM" id="Phobius"/>
    </source>
</evidence>
<keyword evidence="1" id="KW-1133">Transmembrane helix</keyword>
<keyword evidence="1" id="KW-0812">Transmembrane</keyword>
<dbReference type="Proteomes" id="UP001430953">
    <property type="component" value="Unassembled WGS sequence"/>
</dbReference>
<keyword evidence="3" id="KW-1185">Reference proteome</keyword>
<evidence type="ECO:0000313" key="2">
    <source>
        <dbReference type="EMBL" id="KAL0128597.1"/>
    </source>
</evidence>
<evidence type="ECO:0000313" key="3">
    <source>
        <dbReference type="Proteomes" id="UP001430953"/>
    </source>
</evidence>
<reference evidence="2 3" key="1">
    <citation type="submission" date="2023-03" db="EMBL/GenBank/DDBJ databases">
        <title>High recombination rates correlate with genetic variation in Cardiocondyla obscurior ants.</title>
        <authorList>
            <person name="Errbii M."/>
        </authorList>
    </citation>
    <scope>NUCLEOTIDE SEQUENCE [LARGE SCALE GENOMIC DNA]</scope>
    <source>
        <strain evidence="2">Alpha-2009</strain>
        <tissue evidence="2">Whole body</tissue>
    </source>
</reference>
<dbReference type="EMBL" id="JADYXP020000003">
    <property type="protein sequence ID" value="KAL0128597.1"/>
    <property type="molecule type" value="Genomic_DNA"/>
</dbReference>
<comment type="caution">
    <text evidence="2">The sequence shown here is derived from an EMBL/GenBank/DDBJ whole genome shotgun (WGS) entry which is preliminary data.</text>
</comment>
<keyword evidence="1" id="KW-0472">Membrane</keyword>
<sequence>MGSAGRSRRNRSSARRVLQVTCTRKVPRNGLTRTAPSSAERTRRVRYREILRQAPRAGIPPARSLSRPSTFGYCNTGQVLLPQLFQKPHSRRDLRSITATASRAAYIPRGPLGRYLFGCRKDCNGPPAEDPRIDNRRIDPAHRRYDYRVIVIFLIHVYYCSFWRRLNHAFVIFVFYLIE</sequence>
<protein>
    <submittedName>
        <fullName evidence="2">Uncharacterized protein</fullName>
    </submittedName>
</protein>
<organism evidence="2 3">
    <name type="scientific">Cardiocondyla obscurior</name>
    <dbReference type="NCBI Taxonomy" id="286306"/>
    <lineage>
        <taxon>Eukaryota</taxon>
        <taxon>Metazoa</taxon>
        <taxon>Ecdysozoa</taxon>
        <taxon>Arthropoda</taxon>
        <taxon>Hexapoda</taxon>
        <taxon>Insecta</taxon>
        <taxon>Pterygota</taxon>
        <taxon>Neoptera</taxon>
        <taxon>Endopterygota</taxon>
        <taxon>Hymenoptera</taxon>
        <taxon>Apocrita</taxon>
        <taxon>Aculeata</taxon>
        <taxon>Formicoidea</taxon>
        <taxon>Formicidae</taxon>
        <taxon>Myrmicinae</taxon>
        <taxon>Cardiocondyla</taxon>
    </lineage>
</organism>
<proteinExistence type="predicted"/>
<name>A0AAW2GMN2_9HYME</name>
<accession>A0AAW2GMN2</accession>
<feature type="transmembrane region" description="Helical" evidence="1">
    <location>
        <begin position="145"/>
        <end position="164"/>
    </location>
</feature>
<dbReference type="AlphaFoldDB" id="A0AAW2GMN2"/>
<gene>
    <name evidence="2" type="ORF">PUN28_003752</name>
</gene>